<gene>
    <name evidence="2" type="primary">Vigan.01G059500</name>
    <name evidence="2" type="ORF">VIGAN_01059500</name>
</gene>
<evidence type="ECO:0000259" key="1">
    <source>
        <dbReference type="Pfam" id="PF24626"/>
    </source>
</evidence>
<proteinExistence type="predicted"/>
<dbReference type="OrthoDB" id="1410086at2759"/>
<dbReference type="InterPro" id="IPR036397">
    <property type="entry name" value="RNaseH_sf"/>
</dbReference>
<dbReference type="PANTHER" id="PTHR45835">
    <property type="entry name" value="YALI0A06105P"/>
    <property type="match status" value="1"/>
</dbReference>
<feature type="non-terminal residue" evidence="2">
    <location>
        <position position="165"/>
    </location>
</feature>
<name>A0A0S3QXR4_PHAAN</name>
<accession>A0A0S3QXR4</accession>
<dbReference type="Gene3D" id="3.30.420.10">
    <property type="entry name" value="Ribonuclease H-like superfamily/Ribonuclease H"/>
    <property type="match status" value="1"/>
</dbReference>
<dbReference type="Pfam" id="PF24626">
    <property type="entry name" value="SH3_Tf2-1"/>
    <property type="match status" value="1"/>
</dbReference>
<dbReference type="AlphaFoldDB" id="A0A0S3QXR4"/>
<feature type="domain" description="Tf2-1-like SH3-like" evidence="1">
    <location>
        <begin position="96"/>
        <end position="155"/>
    </location>
</feature>
<reference evidence="2 3" key="1">
    <citation type="journal article" date="2015" name="Sci. Rep.">
        <title>The power of single molecule real-time sequencing technology in the de novo assembly of a eukaryotic genome.</title>
        <authorList>
            <person name="Sakai H."/>
            <person name="Naito K."/>
            <person name="Ogiso-Tanaka E."/>
            <person name="Takahashi Y."/>
            <person name="Iseki K."/>
            <person name="Muto C."/>
            <person name="Satou K."/>
            <person name="Teruya K."/>
            <person name="Shiroma A."/>
            <person name="Shimoji M."/>
            <person name="Hirano T."/>
            <person name="Itoh T."/>
            <person name="Kaga A."/>
            <person name="Tomooka N."/>
        </authorList>
    </citation>
    <scope>NUCLEOTIDE SEQUENCE [LARGE SCALE GENOMIC DNA]</scope>
    <source>
        <strain evidence="3">cv. Shumari</strain>
    </source>
</reference>
<evidence type="ECO:0000313" key="3">
    <source>
        <dbReference type="Proteomes" id="UP000291084"/>
    </source>
</evidence>
<dbReference type="GO" id="GO:0003676">
    <property type="term" value="F:nucleic acid binding"/>
    <property type="evidence" value="ECO:0007669"/>
    <property type="project" value="InterPro"/>
</dbReference>
<organism evidence="2 3">
    <name type="scientific">Vigna angularis var. angularis</name>
    <dbReference type="NCBI Taxonomy" id="157739"/>
    <lineage>
        <taxon>Eukaryota</taxon>
        <taxon>Viridiplantae</taxon>
        <taxon>Streptophyta</taxon>
        <taxon>Embryophyta</taxon>
        <taxon>Tracheophyta</taxon>
        <taxon>Spermatophyta</taxon>
        <taxon>Magnoliopsida</taxon>
        <taxon>eudicotyledons</taxon>
        <taxon>Gunneridae</taxon>
        <taxon>Pentapetalae</taxon>
        <taxon>rosids</taxon>
        <taxon>fabids</taxon>
        <taxon>Fabales</taxon>
        <taxon>Fabaceae</taxon>
        <taxon>Papilionoideae</taxon>
        <taxon>50 kb inversion clade</taxon>
        <taxon>NPAAA clade</taxon>
        <taxon>indigoferoid/millettioid clade</taxon>
        <taxon>Phaseoleae</taxon>
        <taxon>Vigna</taxon>
    </lineage>
</organism>
<dbReference type="Proteomes" id="UP000291084">
    <property type="component" value="Chromosome 1"/>
</dbReference>
<dbReference type="PANTHER" id="PTHR45835:SF101">
    <property type="entry name" value="NUCLEOTIDYLTRANSFERASE, RIBONUCLEASE H"/>
    <property type="match status" value="1"/>
</dbReference>
<sequence length="165" mass="19227">MGGWNEVLPLVKFTYNNSYHVNIRMTPYEALYGRRCKTPLCWYKDGEAVLVKPELLKQTTDKVTKIQERMKASQSRQKSYADERRKPLEFVWGSMLRITSTTGVGRAIHSRKLSFKFIGPYLILRRIGLVAYEIALPPHLTNLHPIFHVYQLRKYMPSSSHVLDV</sequence>
<evidence type="ECO:0000313" key="2">
    <source>
        <dbReference type="EMBL" id="BAT73135.1"/>
    </source>
</evidence>
<dbReference type="InterPro" id="IPR056924">
    <property type="entry name" value="SH3_Tf2-1"/>
</dbReference>
<protein>
    <recommendedName>
        <fullName evidence="1">Tf2-1-like SH3-like domain-containing protein</fullName>
    </recommendedName>
</protein>
<dbReference type="EMBL" id="AP015034">
    <property type="protein sequence ID" value="BAT73135.1"/>
    <property type="molecule type" value="Genomic_DNA"/>
</dbReference>
<keyword evidence="3" id="KW-1185">Reference proteome</keyword>